<dbReference type="FunFam" id="1.10.1200.10:FF:000016">
    <property type="entry name" value="Non-ribosomal peptide synthase"/>
    <property type="match status" value="1"/>
</dbReference>
<dbReference type="Gene3D" id="3.30.559.30">
    <property type="entry name" value="Nonribosomal peptide synthetase, condensation domain"/>
    <property type="match status" value="1"/>
</dbReference>
<dbReference type="Gene3D" id="3.40.50.12780">
    <property type="entry name" value="N-terminal domain of ligase-like"/>
    <property type="match status" value="2"/>
</dbReference>
<dbReference type="InterPro" id="IPR013968">
    <property type="entry name" value="PKS_KR"/>
</dbReference>
<dbReference type="PANTHER" id="PTHR45527">
    <property type="entry name" value="NONRIBOSOMAL PEPTIDE SYNTHETASE"/>
    <property type="match status" value="1"/>
</dbReference>
<feature type="region of interest" description="Disordered" evidence="4">
    <location>
        <begin position="2241"/>
        <end position="2266"/>
    </location>
</feature>
<dbReference type="InterPro" id="IPR006162">
    <property type="entry name" value="Ppantetheine_attach_site"/>
</dbReference>
<keyword evidence="7" id="KW-1185">Reference proteome</keyword>
<dbReference type="Pfam" id="PF00501">
    <property type="entry name" value="AMP-binding"/>
    <property type="match status" value="2"/>
</dbReference>
<comment type="caution">
    <text evidence="6">The sequence shown here is derived from an EMBL/GenBank/DDBJ whole genome shotgun (WGS) entry which is preliminary data.</text>
</comment>
<dbReference type="Proteomes" id="UP000322530">
    <property type="component" value="Unassembled WGS sequence"/>
</dbReference>
<dbReference type="GO" id="GO:0005829">
    <property type="term" value="C:cytosol"/>
    <property type="evidence" value="ECO:0007669"/>
    <property type="project" value="TreeGrafter"/>
</dbReference>
<dbReference type="GO" id="GO:0043041">
    <property type="term" value="P:amino acid activation for nonribosomal peptide biosynthetic process"/>
    <property type="evidence" value="ECO:0007669"/>
    <property type="project" value="TreeGrafter"/>
</dbReference>
<reference evidence="6 7" key="1">
    <citation type="submission" date="2019-01" db="EMBL/GenBank/DDBJ databases">
        <title>Draft genome sequence of Dictyobacter sp. Uno17.</title>
        <authorList>
            <person name="Wang C.M."/>
            <person name="Zheng Y."/>
            <person name="Sakai Y."/>
            <person name="Abe K."/>
            <person name="Yokota A."/>
            <person name="Yabe S."/>
        </authorList>
    </citation>
    <scope>NUCLEOTIDE SEQUENCE [LARGE SCALE GENOMIC DNA]</scope>
    <source>
        <strain evidence="6 7">Uno17</strain>
    </source>
</reference>
<dbReference type="CDD" id="cd19531">
    <property type="entry name" value="LCL_NRPS-like"/>
    <property type="match status" value="1"/>
</dbReference>
<evidence type="ECO:0000259" key="5">
    <source>
        <dbReference type="PROSITE" id="PS50075"/>
    </source>
</evidence>
<dbReference type="SUPFAM" id="SSF56801">
    <property type="entry name" value="Acetyl-CoA synthetase-like"/>
    <property type="match status" value="2"/>
</dbReference>
<dbReference type="Gene3D" id="3.40.50.720">
    <property type="entry name" value="NAD(P)-binding Rossmann-like Domain"/>
    <property type="match status" value="1"/>
</dbReference>
<keyword evidence="2" id="KW-0596">Phosphopantetheine</keyword>
<dbReference type="GO" id="GO:0047527">
    <property type="term" value="F:2,3-dihydroxybenzoate-serine ligase activity"/>
    <property type="evidence" value="ECO:0007669"/>
    <property type="project" value="TreeGrafter"/>
</dbReference>
<dbReference type="InterPro" id="IPR057326">
    <property type="entry name" value="KR_dom"/>
</dbReference>
<evidence type="ECO:0000313" key="6">
    <source>
        <dbReference type="EMBL" id="GCF08363.1"/>
    </source>
</evidence>
<dbReference type="GO" id="GO:0031177">
    <property type="term" value="F:phosphopantetheine binding"/>
    <property type="evidence" value="ECO:0007669"/>
    <property type="project" value="InterPro"/>
</dbReference>
<dbReference type="PANTHER" id="PTHR45527:SF1">
    <property type="entry name" value="FATTY ACID SYNTHASE"/>
    <property type="match status" value="1"/>
</dbReference>
<feature type="compositionally biased region" description="Basic and acidic residues" evidence="4">
    <location>
        <begin position="2241"/>
        <end position="2250"/>
    </location>
</feature>
<proteinExistence type="predicted"/>
<evidence type="ECO:0000313" key="7">
    <source>
        <dbReference type="Proteomes" id="UP000322530"/>
    </source>
</evidence>
<dbReference type="InterPro" id="IPR042099">
    <property type="entry name" value="ANL_N_sf"/>
</dbReference>
<dbReference type="InterPro" id="IPR045851">
    <property type="entry name" value="AMP-bd_C_sf"/>
</dbReference>
<dbReference type="InterPro" id="IPR000873">
    <property type="entry name" value="AMP-dep_synth/lig_dom"/>
</dbReference>
<sequence length="2266" mass="256143">MTNKQKHIHHLFEAQVERTPEAIAVIFEGSTLTYEELNCRANQIAGYLSAHGVKHNTTVGLCLEYSGEFVAGLLGILKAGGTFVLLDPSHPLKWLEHMLQAAPVQVLLTQEKWLAHLPPSDGTTICLDGEIPDLKPTNQENEEFTETQNVASYFYTSGRYLVLEQQQLYQQFKWWQKRFALSATDTLLSHSSPTEGATLRDIFWSLTSGARLLIARQAWLEDQDTLWQLLIEYQVSSVHTTTLSLSLFAARSLPTTLHLILVSGEQPTGSAVKTLTKHFTGTLSYLFGGLETSPYLEMNAEEQSDDQGSMAIGRATSQSVYILNARQQLVPPGGSGDLYVAGPGVASGYLHSQLETEQRFLADPYTGARMFRTGLRGRYRNNRDDKNGVRLELLSTDTRQVWIDGYHILLDDVEQALHASPTVYDCRVIAHRDQQGKQELIAYVVTTGQGSPEAWQEQLRASLPPAWQPHAYIPVSHLPLLPKGEVDDLTLLTMAPPTTQMLTQWEHYLHRQEGVKQVAVAVQEHVPTQMPLHLDDLLPAWRKPRQGQEEEPARAPVQPEHLLMNQDAHPSINRGRTLRLDQNITTLPQALMQTARQLGNAGRLIYVLSDGSELTWSYQQLLTEARSVLSGLRQLGVRPGERIIMQLEWCQEFLPVLWGCQLGGIVPVPVSIAPTYEQPTSTSSRLYHAWHMLGQPLVIGGSNINAPLQVLAQQEKWDNFQVIPFSALHVSATVDETSYESQPEDLALILLTSGSTGAAKGVMLSHRNLLSMAQGMIQQFEFTPQEDITFNWMPLDHVGGIVMLHLRSLFMGGTQVHALPQTILQDPLRWLDAIDHYRASITWTPNFALGLLNDRAEEIQQRHWDLSSMRYLFNGGEAIVAKVARNFLRLLQQHRLSPTAMYPAWGMSETSSGVIFSRQFSIDKGNDADQLVEVGEPIPGLSIRLVDENNQLVQEGQTGRLQVRGPSVTSGYYQNAQATQEAFTADGWFDTGDLGVMNAAQLTLTGRAKDTIIINGINYYGQEIEAVVEELEEVETSFTAACAVRDAESTTDQLAIFVVSQVEEARLLEVLRKVRAKVSSEVGITPTYVLPVSRDDIPKTAIGKIQRTQLKKQFEAGQYRDLLKDLDRQQGNANTLPDWFYRKSWRQRSISQQRLQNLEGSVLVLIDDEGVGTALCEHLRQKQLRVIRVEQGTNFEQPDTDHYRINPNNSADYHLLSAALAAKQIHLKHVVHLWGYCPRSTENEERGHLKDARERGLLSVLHLVQALEPHWKAGSSENKQHKIMVVNNQIVAVKDNEEIAYEKTPVVGLLKTLERELSWLQCILLDIPIDNQEQNALRILYDLYQNQDDQEVAYRNGQRFVARLERIDWSKEASQPLPLQHQGFYLLTGGLGGVGYEIASHLLQDYQARLLLIGRTLIASEQDESAATPAQQTLATRLATLQDLARAGGAVRYATVDVCDLAGLQRTVAQAEYEWESKLNGVFHLAATFHEQELLGASTEQIEQILQPKVEGTWTLHQLLKDHPGMLFVSFSSINTFFGGSGVGSYASANSFLESFSHYQRVHCGLQSYCISWSMWDEVGMSQGYQLKDFSRANGYRPITSRQGWYSLLTILHHGPDLVLVGLDDHNQNIRRHMTGPGYALQEVVAYLSLELQRSTQQIWPPEWRDLPDNYRLVQLPKLPLKETGEIDIERLSRVNLVKGQATGQGPHSELEQQILEIWQQVLNTTQVGVQDNFFELGGHSLLATQVITRLQRALQIDIAVRNLFEHPTVERLAQMIEKQYRQFHATSSLVPVSRALPLPASFAQQRLWFLDQLEPGNTAYNIPVTVEFEGQLDLEAFERSLAQIIERHEGLRTTFQEQDGQLYQVIDPRGTSHLILIDLQTLALEKREKIARALSEQETRLPFNLSKGPLLRYCLWRLSEQKYWLRLNMHHIVSDGWSMNILVQELTSLYTAFTQKKDTNLPALPVQYADYALWQRQWLQGEVLQQQLDYWKQQLAGIIPIALPTDYPRPPIQTFEGRRQRLRLSAELSKQVQVLSQREGVTLFMTLLAAFNILLHYSTSQDDLVVGTNVSNRAQAETEGVIGFFVNQLVLRTNLSANPSFRELLQKVKEVALGAYAHQDLPFDRLLMELNPDRDLGHTPLFQVKFTLEHAPIQEAVLPEIQVEPIGSEQGMTKFDLFLNMMESNGNLVGALEYRTDLFRKKTITRFLRLFEVIAEQIVMHPDARLNEIENVLTSIDADEQNRQERDLQHSNIQKLGHSRRKTKQ</sequence>
<dbReference type="GO" id="GO:0009366">
    <property type="term" value="C:enterobactin synthetase complex"/>
    <property type="evidence" value="ECO:0007669"/>
    <property type="project" value="TreeGrafter"/>
</dbReference>
<feature type="domain" description="Carrier" evidence="5">
    <location>
        <begin position="1706"/>
        <end position="1781"/>
    </location>
</feature>
<dbReference type="InterPro" id="IPR025110">
    <property type="entry name" value="AMP-bd_C"/>
</dbReference>
<dbReference type="Pfam" id="PF00668">
    <property type="entry name" value="Condensation"/>
    <property type="match status" value="1"/>
</dbReference>
<dbReference type="GO" id="GO:0072330">
    <property type="term" value="P:monocarboxylic acid biosynthetic process"/>
    <property type="evidence" value="ECO:0007669"/>
    <property type="project" value="UniProtKB-ARBA"/>
</dbReference>
<name>A0A5A5TBH5_9CHLR</name>
<dbReference type="SMART" id="SM00823">
    <property type="entry name" value="PKS_PP"/>
    <property type="match status" value="1"/>
</dbReference>
<dbReference type="PROSITE" id="PS50075">
    <property type="entry name" value="CARRIER"/>
    <property type="match status" value="1"/>
</dbReference>
<dbReference type="GO" id="GO:0008610">
    <property type="term" value="P:lipid biosynthetic process"/>
    <property type="evidence" value="ECO:0007669"/>
    <property type="project" value="UniProtKB-ARBA"/>
</dbReference>
<dbReference type="Pfam" id="PF00550">
    <property type="entry name" value="PP-binding"/>
    <property type="match status" value="1"/>
</dbReference>
<keyword evidence="3" id="KW-0597">Phosphoprotein</keyword>
<dbReference type="InterPro" id="IPR020806">
    <property type="entry name" value="PKS_PP-bd"/>
</dbReference>
<dbReference type="InterPro" id="IPR023213">
    <property type="entry name" value="CAT-like_dom_sf"/>
</dbReference>
<dbReference type="InterPro" id="IPR009081">
    <property type="entry name" value="PP-bd_ACP"/>
</dbReference>
<dbReference type="SUPFAM" id="SSF47336">
    <property type="entry name" value="ACP-like"/>
    <property type="match status" value="1"/>
</dbReference>
<dbReference type="Pfam" id="PF21394">
    <property type="entry name" value="Beta-ketacyl_N"/>
    <property type="match status" value="1"/>
</dbReference>
<dbReference type="InterPro" id="IPR036736">
    <property type="entry name" value="ACP-like_sf"/>
</dbReference>
<protein>
    <recommendedName>
        <fullName evidence="5">Carrier domain-containing protein</fullName>
    </recommendedName>
</protein>
<dbReference type="GO" id="GO:0009239">
    <property type="term" value="P:enterobactin biosynthetic process"/>
    <property type="evidence" value="ECO:0007669"/>
    <property type="project" value="TreeGrafter"/>
</dbReference>
<dbReference type="InterPro" id="IPR049490">
    <property type="entry name" value="C883_1060-like_KR_N"/>
</dbReference>
<dbReference type="CDD" id="cd08953">
    <property type="entry name" value="KR_2_SDR_x"/>
    <property type="match status" value="1"/>
</dbReference>
<accession>A0A5A5TBH5</accession>
<dbReference type="SMART" id="SM00822">
    <property type="entry name" value="PKS_KR"/>
    <property type="match status" value="1"/>
</dbReference>
<comment type="cofactor">
    <cofactor evidence="1">
        <name>pantetheine 4'-phosphate</name>
        <dbReference type="ChEBI" id="CHEBI:47942"/>
    </cofactor>
</comment>
<dbReference type="RefSeq" id="WP_149401354.1">
    <property type="nucleotide sequence ID" value="NZ_BIXY01000022.1"/>
</dbReference>
<evidence type="ECO:0000256" key="2">
    <source>
        <dbReference type="ARBA" id="ARBA00022450"/>
    </source>
</evidence>
<dbReference type="Pfam" id="PF23024">
    <property type="entry name" value="AMP-dom_DIP2-like"/>
    <property type="match status" value="1"/>
</dbReference>
<dbReference type="Pfam" id="PF08659">
    <property type="entry name" value="KR"/>
    <property type="match status" value="1"/>
</dbReference>
<dbReference type="PROSITE" id="PS00455">
    <property type="entry name" value="AMP_BINDING"/>
    <property type="match status" value="1"/>
</dbReference>
<dbReference type="SUPFAM" id="SSF52777">
    <property type="entry name" value="CoA-dependent acyltransferases"/>
    <property type="match status" value="2"/>
</dbReference>
<dbReference type="InterPro" id="IPR036291">
    <property type="entry name" value="NAD(P)-bd_dom_sf"/>
</dbReference>
<organism evidence="6 7">
    <name type="scientific">Dictyobacter arantiisoli</name>
    <dbReference type="NCBI Taxonomy" id="2014874"/>
    <lineage>
        <taxon>Bacteria</taxon>
        <taxon>Bacillati</taxon>
        <taxon>Chloroflexota</taxon>
        <taxon>Ktedonobacteria</taxon>
        <taxon>Ktedonobacterales</taxon>
        <taxon>Dictyobacteraceae</taxon>
        <taxon>Dictyobacter</taxon>
    </lineage>
</organism>
<dbReference type="EMBL" id="BIXY01000022">
    <property type="protein sequence ID" value="GCF08363.1"/>
    <property type="molecule type" value="Genomic_DNA"/>
</dbReference>
<dbReference type="InterPro" id="IPR001242">
    <property type="entry name" value="Condensation_dom"/>
</dbReference>
<dbReference type="Gene3D" id="1.10.1200.10">
    <property type="entry name" value="ACP-like"/>
    <property type="match status" value="1"/>
</dbReference>
<dbReference type="FunFam" id="3.30.559.10:FF:000012">
    <property type="entry name" value="Non-ribosomal peptide synthetase"/>
    <property type="match status" value="1"/>
</dbReference>
<evidence type="ECO:0000256" key="4">
    <source>
        <dbReference type="SAM" id="MobiDB-lite"/>
    </source>
</evidence>
<gene>
    <name evidence="6" type="ORF">KDI_19270</name>
</gene>
<dbReference type="SUPFAM" id="SSF51735">
    <property type="entry name" value="NAD(P)-binding Rossmann-fold domains"/>
    <property type="match status" value="2"/>
</dbReference>
<dbReference type="InterPro" id="IPR020845">
    <property type="entry name" value="AMP-binding_CS"/>
</dbReference>
<dbReference type="OrthoDB" id="9765680at2"/>
<dbReference type="Gene3D" id="3.30.300.30">
    <property type="match status" value="2"/>
</dbReference>
<evidence type="ECO:0000256" key="3">
    <source>
        <dbReference type="ARBA" id="ARBA00022553"/>
    </source>
</evidence>
<dbReference type="Pfam" id="PF13193">
    <property type="entry name" value="AMP-binding_C"/>
    <property type="match status" value="1"/>
</dbReference>
<evidence type="ECO:0000256" key="1">
    <source>
        <dbReference type="ARBA" id="ARBA00001957"/>
    </source>
</evidence>
<dbReference type="Gene3D" id="3.30.559.10">
    <property type="entry name" value="Chloramphenicol acetyltransferase-like domain"/>
    <property type="match status" value="1"/>
</dbReference>
<dbReference type="PROSITE" id="PS00012">
    <property type="entry name" value="PHOSPHOPANTETHEINE"/>
    <property type="match status" value="1"/>
</dbReference>